<dbReference type="RefSeq" id="WP_171150966.1">
    <property type="nucleotide sequence ID" value="NZ_JABENB010000001.1"/>
</dbReference>
<protein>
    <submittedName>
        <fullName evidence="1">Uncharacterized protein</fullName>
    </submittedName>
</protein>
<keyword evidence="2" id="KW-1185">Reference proteome</keyword>
<accession>A0A849AH63</accession>
<dbReference type="Pfam" id="PF21893">
    <property type="entry name" value="DUF6918"/>
    <property type="match status" value="1"/>
</dbReference>
<organism evidence="1 2">
    <name type="scientific">Flexivirga aerilata</name>
    <dbReference type="NCBI Taxonomy" id="1656889"/>
    <lineage>
        <taxon>Bacteria</taxon>
        <taxon>Bacillati</taxon>
        <taxon>Actinomycetota</taxon>
        <taxon>Actinomycetes</taxon>
        <taxon>Micrococcales</taxon>
        <taxon>Dermacoccaceae</taxon>
        <taxon>Flexivirga</taxon>
    </lineage>
</organism>
<proteinExistence type="predicted"/>
<comment type="caution">
    <text evidence="1">The sequence shown here is derived from an EMBL/GenBank/DDBJ whole genome shotgun (WGS) entry which is preliminary data.</text>
</comment>
<dbReference type="AlphaFoldDB" id="A0A849AH63"/>
<gene>
    <name evidence="1" type="ORF">HJ588_00580</name>
</gene>
<dbReference type="InterPro" id="IPR054211">
    <property type="entry name" value="DUF6918"/>
</dbReference>
<name>A0A849AH63_9MICO</name>
<sequence length="144" mass="15064">MTLSQSLLAADTRPAVVADLVGVIDAEVKDKKGLGGVAIKGGYAAVRKVSPTIATSATDRMLPDFVAALEPFWADFGGAGDFGSYLSGRGDEVADALLQVTDRRAAATDREPLKRAYNGLRGKAKDNVKAALPRLGAVVQQHAR</sequence>
<dbReference type="EMBL" id="JABENB010000001">
    <property type="protein sequence ID" value="NNG37770.1"/>
    <property type="molecule type" value="Genomic_DNA"/>
</dbReference>
<reference evidence="1 2" key="1">
    <citation type="submission" date="2020-05" db="EMBL/GenBank/DDBJ databases">
        <title>Flexivirga sp. ID2601S isolated from air conditioner.</title>
        <authorList>
            <person name="Kim D.H."/>
        </authorList>
    </citation>
    <scope>NUCLEOTIDE SEQUENCE [LARGE SCALE GENOMIC DNA]</scope>
    <source>
        <strain evidence="1 2">ID2601S</strain>
    </source>
</reference>
<dbReference type="Proteomes" id="UP000557772">
    <property type="component" value="Unassembled WGS sequence"/>
</dbReference>
<evidence type="ECO:0000313" key="1">
    <source>
        <dbReference type="EMBL" id="NNG37770.1"/>
    </source>
</evidence>
<evidence type="ECO:0000313" key="2">
    <source>
        <dbReference type="Proteomes" id="UP000557772"/>
    </source>
</evidence>